<keyword evidence="6 12" id="KW-0547">Nucleotide-binding</keyword>
<name>A0A090MP72_AFIFE</name>
<evidence type="ECO:0000256" key="8">
    <source>
        <dbReference type="ARBA" id="ARBA00022840"/>
    </source>
</evidence>
<dbReference type="PROSITE" id="PS01331">
    <property type="entry name" value="THYMIDYLATE_KINASE"/>
    <property type="match status" value="1"/>
</dbReference>
<accession>A0A090MP72</accession>
<dbReference type="GO" id="GO:0006235">
    <property type="term" value="P:dTTP biosynthetic process"/>
    <property type="evidence" value="ECO:0007669"/>
    <property type="project" value="UniProtKB-UniRule"/>
</dbReference>
<protein>
    <recommendedName>
        <fullName evidence="3 12">Thymidylate kinase</fullName>
        <ecNumber evidence="2 12">2.7.4.9</ecNumber>
    </recommendedName>
    <alternativeName>
        <fullName evidence="9 12">dTMP kinase</fullName>
    </alternativeName>
</protein>
<dbReference type="OrthoDB" id="9774907at2"/>
<keyword evidence="8 12" id="KW-0067">ATP-binding</keyword>
<comment type="caution">
    <text evidence="14">The sequence shown here is derived from an EMBL/GenBank/DDBJ whole genome shotgun (WGS) entry which is preliminary data.</text>
</comment>
<evidence type="ECO:0000256" key="11">
    <source>
        <dbReference type="ARBA" id="ARBA00057735"/>
    </source>
</evidence>
<dbReference type="GO" id="GO:0006233">
    <property type="term" value="P:dTDP biosynthetic process"/>
    <property type="evidence" value="ECO:0007669"/>
    <property type="project" value="InterPro"/>
</dbReference>
<dbReference type="GO" id="GO:0005829">
    <property type="term" value="C:cytosol"/>
    <property type="evidence" value="ECO:0007669"/>
    <property type="project" value="TreeGrafter"/>
</dbReference>
<evidence type="ECO:0000256" key="10">
    <source>
        <dbReference type="ARBA" id="ARBA00048743"/>
    </source>
</evidence>
<dbReference type="GO" id="GO:0004798">
    <property type="term" value="F:dTMP kinase activity"/>
    <property type="evidence" value="ECO:0007669"/>
    <property type="project" value="UniProtKB-UniRule"/>
</dbReference>
<evidence type="ECO:0000256" key="4">
    <source>
        <dbReference type="ARBA" id="ARBA00022679"/>
    </source>
</evidence>
<reference evidence="14 15" key="1">
    <citation type="journal article" date="2014" name="Genome Announc.">
        <title>Genome Sequence of Afipia felis Strain 76713, Isolated in Hospital Water Using an Amoeba Co-Culture Procedure.</title>
        <authorList>
            <person name="Benamar S."/>
            <person name="La Scola B."/>
            <person name="Croce O."/>
        </authorList>
    </citation>
    <scope>NUCLEOTIDE SEQUENCE [LARGE SCALE GENOMIC DNA]</scope>
    <source>
        <strain evidence="14 15">76713</strain>
    </source>
</reference>
<evidence type="ECO:0000256" key="7">
    <source>
        <dbReference type="ARBA" id="ARBA00022777"/>
    </source>
</evidence>
<evidence type="ECO:0000256" key="1">
    <source>
        <dbReference type="ARBA" id="ARBA00009776"/>
    </source>
</evidence>
<dbReference type="STRING" id="1035.BN961_01476"/>
<dbReference type="RefSeq" id="WP_009339478.1">
    <property type="nucleotide sequence ID" value="NZ_CCAZ020000001.1"/>
</dbReference>
<comment type="similarity">
    <text evidence="1 12">Belongs to the thymidylate kinase family.</text>
</comment>
<keyword evidence="5 12" id="KW-0545">Nucleotide biosynthesis</keyword>
<dbReference type="PANTHER" id="PTHR10344:SF4">
    <property type="entry name" value="UMP-CMP KINASE 2, MITOCHONDRIAL"/>
    <property type="match status" value="1"/>
</dbReference>
<feature type="domain" description="Thymidylate kinase-like" evidence="13">
    <location>
        <begin position="22"/>
        <end position="214"/>
    </location>
</feature>
<sequence>MAKRAEKSTPCQDHAIGRFITFEGGEGSGKSTQIQMLADHLKSQGIETLVTREPGGSPGAEIVRHLLLSGVGKLLGADAETLLFAAARDDHVHQVIRPALDKGTWVLCDRFTDSTAAYQGAAGKVDPAFIQALTHATIGRLEPDLTFILDVPVAVGLQRAIKRRGRTAADRFEGESLAFHESLREAYRRIAADNPARCVVIDANAEPAKVAERIREALQSRLPAPSSVGAGA</sequence>
<dbReference type="Gene3D" id="3.40.50.300">
    <property type="entry name" value="P-loop containing nucleotide triphosphate hydrolases"/>
    <property type="match status" value="1"/>
</dbReference>
<dbReference type="FunFam" id="3.40.50.300:FF:000225">
    <property type="entry name" value="Thymidylate kinase"/>
    <property type="match status" value="1"/>
</dbReference>
<feature type="binding site" evidence="12">
    <location>
        <begin position="24"/>
        <end position="31"/>
    </location>
    <ligand>
        <name>ATP</name>
        <dbReference type="ChEBI" id="CHEBI:30616"/>
    </ligand>
</feature>
<evidence type="ECO:0000256" key="9">
    <source>
        <dbReference type="ARBA" id="ARBA00029962"/>
    </source>
</evidence>
<dbReference type="EC" id="2.7.4.9" evidence="2 12"/>
<gene>
    <name evidence="12 14" type="primary">tmk</name>
    <name evidence="14" type="ORF">BN961_01476</name>
</gene>
<dbReference type="CDD" id="cd01672">
    <property type="entry name" value="TMPK"/>
    <property type="match status" value="1"/>
</dbReference>
<dbReference type="InterPro" id="IPR027417">
    <property type="entry name" value="P-loop_NTPase"/>
</dbReference>
<dbReference type="NCBIfam" id="TIGR00041">
    <property type="entry name" value="DTMP_kinase"/>
    <property type="match status" value="1"/>
</dbReference>
<evidence type="ECO:0000256" key="12">
    <source>
        <dbReference type="HAMAP-Rule" id="MF_00165"/>
    </source>
</evidence>
<comment type="function">
    <text evidence="11 12">Phosphorylation of dTMP to form dTDP in both de novo and salvage pathways of dTTP synthesis.</text>
</comment>
<dbReference type="InterPro" id="IPR039430">
    <property type="entry name" value="Thymidylate_kin-like_dom"/>
</dbReference>
<evidence type="ECO:0000259" key="13">
    <source>
        <dbReference type="Pfam" id="PF02223"/>
    </source>
</evidence>
<dbReference type="GO" id="GO:0006227">
    <property type="term" value="P:dUDP biosynthetic process"/>
    <property type="evidence" value="ECO:0007669"/>
    <property type="project" value="TreeGrafter"/>
</dbReference>
<dbReference type="SUPFAM" id="SSF52540">
    <property type="entry name" value="P-loop containing nucleoside triphosphate hydrolases"/>
    <property type="match status" value="1"/>
</dbReference>
<dbReference type="GO" id="GO:0005524">
    <property type="term" value="F:ATP binding"/>
    <property type="evidence" value="ECO:0007669"/>
    <property type="project" value="UniProtKB-UniRule"/>
</dbReference>
<dbReference type="InterPro" id="IPR018095">
    <property type="entry name" value="Thymidylate_kin_CS"/>
</dbReference>
<dbReference type="EMBL" id="CCAZ020000001">
    <property type="protein sequence ID" value="CEG08067.1"/>
    <property type="molecule type" value="Genomic_DNA"/>
</dbReference>
<evidence type="ECO:0000256" key="5">
    <source>
        <dbReference type="ARBA" id="ARBA00022727"/>
    </source>
</evidence>
<dbReference type="AlphaFoldDB" id="A0A090MP72"/>
<dbReference type="InterPro" id="IPR018094">
    <property type="entry name" value="Thymidylate_kinase"/>
</dbReference>
<dbReference type="PANTHER" id="PTHR10344">
    <property type="entry name" value="THYMIDYLATE KINASE"/>
    <property type="match status" value="1"/>
</dbReference>
<keyword evidence="4 12" id="KW-0808">Transferase</keyword>
<evidence type="ECO:0000256" key="6">
    <source>
        <dbReference type="ARBA" id="ARBA00022741"/>
    </source>
</evidence>
<keyword evidence="15" id="KW-1185">Reference proteome</keyword>
<organism evidence="14 15">
    <name type="scientific">Afipia felis</name>
    <name type="common">Cat scratch disease bacillus</name>
    <dbReference type="NCBI Taxonomy" id="1035"/>
    <lineage>
        <taxon>Bacteria</taxon>
        <taxon>Pseudomonadati</taxon>
        <taxon>Pseudomonadota</taxon>
        <taxon>Alphaproteobacteria</taxon>
        <taxon>Hyphomicrobiales</taxon>
        <taxon>Nitrobacteraceae</taxon>
        <taxon>Afipia</taxon>
    </lineage>
</organism>
<keyword evidence="7 12" id="KW-0418">Kinase</keyword>
<dbReference type="Pfam" id="PF02223">
    <property type="entry name" value="Thymidylate_kin"/>
    <property type="match status" value="1"/>
</dbReference>
<evidence type="ECO:0000256" key="3">
    <source>
        <dbReference type="ARBA" id="ARBA00017144"/>
    </source>
</evidence>
<proteinExistence type="inferred from homology"/>
<evidence type="ECO:0000256" key="2">
    <source>
        <dbReference type="ARBA" id="ARBA00012980"/>
    </source>
</evidence>
<evidence type="ECO:0000313" key="15">
    <source>
        <dbReference type="Proteomes" id="UP000035762"/>
    </source>
</evidence>
<comment type="catalytic activity">
    <reaction evidence="10 12">
        <text>dTMP + ATP = dTDP + ADP</text>
        <dbReference type="Rhea" id="RHEA:13517"/>
        <dbReference type="ChEBI" id="CHEBI:30616"/>
        <dbReference type="ChEBI" id="CHEBI:58369"/>
        <dbReference type="ChEBI" id="CHEBI:63528"/>
        <dbReference type="ChEBI" id="CHEBI:456216"/>
        <dbReference type="EC" id="2.7.4.9"/>
    </reaction>
</comment>
<dbReference type="HAMAP" id="MF_00165">
    <property type="entry name" value="Thymidylate_kinase"/>
    <property type="match status" value="1"/>
</dbReference>
<dbReference type="Proteomes" id="UP000035762">
    <property type="component" value="Unassembled WGS sequence"/>
</dbReference>
<evidence type="ECO:0000313" key="14">
    <source>
        <dbReference type="EMBL" id="CEG08067.1"/>
    </source>
</evidence>